<dbReference type="InterPro" id="IPR024252">
    <property type="entry name" value="DUF2528"/>
</dbReference>
<gene>
    <name evidence="1" type="ORF">F3J37_18025</name>
</gene>
<organism evidence="1 2">
    <name type="scientific">Candidatus Pantoea communis</name>
    <dbReference type="NCBI Taxonomy" id="2608354"/>
    <lineage>
        <taxon>Bacteria</taxon>
        <taxon>Pseudomonadati</taxon>
        <taxon>Pseudomonadota</taxon>
        <taxon>Gammaproteobacteria</taxon>
        <taxon>Enterobacterales</taxon>
        <taxon>Erwiniaceae</taxon>
        <taxon>Pantoea</taxon>
    </lineage>
</organism>
<dbReference type="Proteomes" id="UP001515780">
    <property type="component" value="Unassembled WGS sequence"/>
</dbReference>
<proteinExistence type="predicted"/>
<dbReference type="RefSeq" id="WP_166934908.1">
    <property type="nucleotide sequence ID" value="NZ_VWXC01000013.1"/>
</dbReference>
<evidence type="ECO:0000313" key="2">
    <source>
        <dbReference type="Proteomes" id="UP001515780"/>
    </source>
</evidence>
<evidence type="ECO:0000313" key="1">
    <source>
        <dbReference type="EMBL" id="NIG20576.1"/>
    </source>
</evidence>
<dbReference type="Pfam" id="PF10800">
    <property type="entry name" value="DUF2528"/>
    <property type="match status" value="1"/>
</dbReference>
<comment type="caution">
    <text evidence="1">The sequence shown here is derived from an EMBL/GenBank/DDBJ whole genome shotgun (WGS) entry which is preliminary data.</text>
</comment>
<sequence length="121" mass="13935">MSNIKTYTIDYDWKAELTVEIDHGIVNDAWLRDINEFWSNHERREERHGLLNAVLIMLARHVMPMVYELGYNTHGAVSLFDWDDGNGQEGWPPMDGSHGIKITNIDVEGVFDEDDFTIKAA</sequence>
<accession>A0ABX0RVJ3</accession>
<dbReference type="EMBL" id="VWXC01000013">
    <property type="protein sequence ID" value="NIG20576.1"/>
    <property type="molecule type" value="Genomic_DNA"/>
</dbReference>
<protein>
    <submittedName>
        <fullName evidence="1">DUF2528 family protein</fullName>
    </submittedName>
</protein>
<reference evidence="1 2" key="1">
    <citation type="journal article" date="2019" name="bioRxiv">
        <title>Bacteria contribute to plant secondary compound degradation in a generalist herbivore system.</title>
        <authorList>
            <person name="Francoeur C.B."/>
            <person name="Khadempour L."/>
            <person name="Moreira-Soto R.D."/>
            <person name="Gotting K."/>
            <person name="Book A.J."/>
            <person name="Pinto-Tomas A.A."/>
            <person name="Keefover-Ring K."/>
            <person name="Currie C.R."/>
        </authorList>
    </citation>
    <scope>NUCLEOTIDE SEQUENCE [LARGE SCALE GENOMIC DNA]</scope>
    <source>
        <strain evidence="1">Al-1710</strain>
    </source>
</reference>
<keyword evidence="2" id="KW-1185">Reference proteome</keyword>
<name>A0ABX0RVJ3_9GAMM</name>